<evidence type="ECO:0000256" key="6">
    <source>
        <dbReference type="ARBA" id="ARBA00023268"/>
    </source>
</evidence>
<feature type="domain" description="Glutamate-ammonia ligase adenylyltransferase repeated" evidence="8">
    <location>
        <begin position="67"/>
        <end position="307"/>
    </location>
</feature>
<dbReference type="Pfam" id="PF03710">
    <property type="entry name" value="GlnE"/>
    <property type="match status" value="2"/>
</dbReference>
<evidence type="ECO:0000256" key="2">
    <source>
        <dbReference type="ARBA" id="ARBA00022695"/>
    </source>
</evidence>
<dbReference type="EMBL" id="BSFL01000003">
    <property type="protein sequence ID" value="GLK81419.1"/>
    <property type="molecule type" value="Genomic_DNA"/>
</dbReference>
<dbReference type="EC" id="2.7.7.89" evidence="7"/>
<dbReference type="GO" id="GO:0000820">
    <property type="term" value="P:regulation of glutamine family amino acid metabolic process"/>
    <property type="evidence" value="ECO:0007669"/>
    <property type="project" value="UniProtKB-UniRule"/>
</dbReference>
<evidence type="ECO:0000313" key="10">
    <source>
        <dbReference type="EMBL" id="GLK81419.1"/>
    </source>
</evidence>
<organism evidence="10 11">
    <name type="scientific">Methylopila turkensis</name>
    <dbReference type="NCBI Taxonomy" id="1437816"/>
    <lineage>
        <taxon>Bacteria</taxon>
        <taxon>Pseudomonadati</taxon>
        <taxon>Pseudomonadota</taxon>
        <taxon>Alphaproteobacteria</taxon>
        <taxon>Hyphomicrobiales</taxon>
        <taxon>Methylopilaceae</taxon>
        <taxon>Methylopila</taxon>
    </lineage>
</organism>
<comment type="function">
    <text evidence="7">Involved in the regulation of glutamine synthetase GlnA, a key enzyme in the process to assimilate ammonia. When cellular nitrogen levels are high, the C-terminal adenylyl transferase (AT) inactivates GlnA by covalent transfer of an adenylyl group from ATP to specific tyrosine residue of GlnA, thus reducing its activity. Conversely, when nitrogen levels are low, the N-terminal adenylyl removase (AR) activates GlnA by removing the adenylyl group by phosphorolysis, increasing its activity. The regulatory region of GlnE binds the signal transduction protein PII (GlnB) which indicates the nitrogen status of the cell.</text>
</comment>
<feature type="domain" description="Glutamate-ammonia ligase adenylyltransferase repeated" evidence="8">
    <location>
        <begin position="583"/>
        <end position="821"/>
    </location>
</feature>
<evidence type="ECO:0000256" key="7">
    <source>
        <dbReference type="HAMAP-Rule" id="MF_00802"/>
    </source>
</evidence>
<protein>
    <recommendedName>
        <fullName evidence="7">Bifunctional glutamine synthetase adenylyltransferase/adenylyl-removing enzyme</fullName>
    </recommendedName>
    <alternativeName>
        <fullName evidence="7">ATP:glutamine synthetase adenylyltransferase</fullName>
    </alternativeName>
    <alternativeName>
        <fullName evidence="7">ATase</fullName>
    </alternativeName>
    <domain>
        <recommendedName>
            <fullName evidence="7">Glutamine synthetase adenylyl-L-tyrosine phosphorylase</fullName>
            <ecNumber evidence="7">2.7.7.89</ecNumber>
        </recommendedName>
        <alternativeName>
            <fullName evidence="7">Adenylyl removase</fullName>
            <shortName evidence="7">AR</shortName>
            <shortName evidence="7">AT-N</shortName>
        </alternativeName>
    </domain>
    <domain>
        <recommendedName>
            <fullName evidence="7">Glutamine synthetase adenylyl transferase</fullName>
            <ecNumber evidence="7">2.7.7.42</ecNumber>
        </recommendedName>
        <alternativeName>
            <fullName evidence="7">Adenylyl transferase</fullName>
            <shortName evidence="7">AT</shortName>
            <shortName evidence="7">AT-C</shortName>
        </alternativeName>
    </domain>
</protein>
<proteinExistence type="inferred from homology"/>
<dbReference type="PANTHER" id="PTHR30621:SF0">
    <property type="entry name" value="BIFUNCTIONAL GLUTAMINE SYNTHETASE ADENYLYLTRANSFERASE_ADENYLYL-REMOVING ENZYME"/>
    <property type="match status" value="1"/>
</dbReference>
<dbReference type="CDD" id="cd05401">
    <property type="entry name" value="NT_GlnE_GlnD_like"/>
    <property type="match status" value="2"/>
</dbReference>
<dbReference type="GO" id="GO:0005829">
    <property type="term" value="C:cytosol"/>
    <property type="evidence" value="ECO:0007669"/>
    <property type="project" value="TreeGrafter"/>
</dbReference>
<dbReference type="HAMAP" id="MF_00802">
    <property type="entry name" value="GlnE"/>
    <property type="match status" value="1"/>
</dbReference>
<dbReference type="RefSeq" id="WP_271201872.1">
    <property type="nucleotide sequence ID" value="NZ_BSFL01000003.1"/>
</dbReference>
<keyword evidence="4 7" id="KW-0067">ATP-binding</keyword>
<dbReference type="Gene3D" id="3.30.460.10">
    <property type="entry name" value="Beta Polymerase, domain 2"/>
    <property type="match status" value="2"/>
</dbReference>
<keyword evidence="3 7" id="KW-0547">Nucleotide-binding</keyword>
<reference evidence="10" key="1">
    <citation type="journal article" date="2014" name="Int. J. Syst. Evol. Microbiol.">
        <title>Complete genome sequence of Corynebacterium casei LMG S-19264T (=DSM 44701T), isolated from a smear-ripened cheese.</title>
        <authorList>
            <consortium name="US DOE Joint Genome Institute (JGI-PGF)"/>
            <person name="Walter F."/>
            <person name="Albersmeier A."/>
            <person name="Kalinowski J."/>
            <person name="Ruckert C."/>
        </authorList>
    </citation>
    <scope>NUCLEOTIDE SEQUENCE</scope>
    <source>
        <strain evidence="10">VKM B-2748</strain>
    </source>
</reference>
<dbReference type="GO" id="GO:0008882">
    <property type="term" value="F:[glutamate-ammonia-ligase] adenylyltransferase activity"/>
    <property type="evidence" value="ECO:0007669"/>
    <property type="project" value="UniProtKB-UniRule"/>
</dbReference>
<dbReference type="Proteomes" id="UP001143309">
    <property type="component" value="Unassembled WGS sequence"/>
</dbReference>
<evidence type="ECO:0000259" key="8">
    <source>
        <dbReference type="Pfam" id="PF03710"/>
    </source>
</evidence>
<comment type="caution">
    <text evidence="10">The sequence shown here is derived from an EMBL/GenBank/DDBJ whole genome shotgun (WGS) entry which is preliminary data.</text>
</comment>
<evidence type="ECO:0000259" key="9">
    <source>
        <dbReference type="Pfam" id="PF08335"/>
    </source>
</evidence>
<dbReference type="Gene3D" id="1.20.120.330">
    <property type="entry name" value="Nucleotidyltransferases domain 2"/>
    <property type="match status" value="2"/>
</dbReference>
<dbReference type="NCBIfam" id="NF008292">
    <property type="entry name" value="PRK11072.1"/>
    <property type="match status" value="1"/>
</dbReference>
<dbReference type="InterPro" id="IPR005190">
    <property type="entry name" value="GlnE_rpt_dom"/>
</dbReference>
<dbReference type="InterPro" id="IPR043519">
    <property type="entry name" value="NT_sf"/>
</dbReference>
<accession>A0A9W6JSC2</accession>
<dbReference type="NCBIfam" id="NF010706">
    <property type="entry name" value="PRK14108.1"/>
    <property type="match status" value="1"/>
</dbReference>
<dbReference type="GO" id="GO:0005524">
    <property type="term" value="F:ATP binding"/>
    <property type="evidence" value="ECO:0007669"/>
    <property type="project" value="UniProtKB-UniRule"/>
</dbReference>
<keyword evidence="6 7" id="KW-0511">Multifunctional enzyme</keyword>
<evidence type="ECO:0000256" key="1">
    <source>
        <dbReference type="ARBA" id="ARBA00022679"/>
    </source>
</evidence>
<dbReference type="GO" id="GO:0000287">
    <property type="term" value="F:magnesium ion binding"/>
    <property type="evidence" value="ECO:0007669"/>
    <property type="project" value="UniProtKB-UniRule"/>
</dbReference>
<sequence length="989" mass="106476">MTARNTTARQAAAAAQEQDTRALAVRVRSSATPADRKAARRKVDDLGAEAPEIAALAERPELRQLLEAVADGSSFLWSLIERQPARAVELFEREPEARLAELLDVVAAAPLGDRAALMALLRRSRAELALLAALADIGGVWGAAEVTSALSSFADAAIRAALRFALAEAHQAGRIALPDTADPETGSGLFVLAMGKLGAGELNYSSDVDLVIFYDAQVAPLAEPSEATQTFARVTQTLVKLLQERTADGYVARVDLRLRPDPGATPVALSRDAAMLYYETVGQNWERAAMIKARVVAGDALAGDAFLSELRPFVWRRSLDHAAISDIHAMKRQIHAHKGHGEIAVEGHNLKLGRGGIREIEFFVQTQQLVAGGRDPDLRVRGTVQGLARLAAAGWITTRARDELTEAYGFLRTIEHRLQMRDDAQTHSLPDDPKDLGAFAHFCGFDGRAAFADALTRRLELVRRHYARLFEDAPPLASDVGDLVFTGEADDPATLATMAALGYREPASVSAIVRGWHHGRYPSMRSSRARELLTELVPALLTAFAASGRPDEALFGFDKALERTRSGVALLALIRANPQVLSLLADVLGAAPKLGETLARRPRVLDALLDPAFFGHLPDAVEIEERVAQALDQAASYEDALDRARIVGQELKTLVSLRVAAGAVGADQAGGVFTHIADALIRALFECVERELRKAHGRVPGGAAAVVALGKLGGEEMTAASDLDIILLYDHPDSAPDSDGPRPLAPSQYYARLTQRLLAALSAPTGEGVLYDVDVRLRPSGRAGPLATRLKAFELYQADEAETWEHMALTRARVVAGGKAFRRTVGRAIGKVLCAPHDRARVAADVKAMRALLDKEKGGGGIWNLKHAPGGLVDVEFAVQALQLAHAAKRPEVLFTAVIPALDRARRLRLLSADDHEPLIAASRLQQDLTQILRLALGEAFDPASAPPALKLLLARTAHEPDFKRLEATLAETQKAARQAFKRVLAGLR</sequence>
<dbReference type="InterPro" id="IPR013546">
    <property type="entry name" value="PII_UdlTrfase/GS_AdlTrfase"/>
</dbReference>
<evidence type="ECO:0000313" key="11">
    <source>
        <dbReference type="Proteomes" id="UP001143309"/>
    </source>
</evidence>
<feature type="region of interest" description="Adenylyl removase" evidence="7">
    <location>
        <begin position="1"/>
        <end position="473"/>
    </location>
</feature>
<dbReference type="PANTHER" id="PTHR30621">
    <property type="entry name" value="GLUTAMINE SYNTHETASE ADENYLYLTRANSFERASE"/>
    <property type="match status" value="1"/>
</dbReference>
<feature type="region of interest" description="Adenylyl transferase" evidence="7">
    <location>
        <begin position="477"/>
        <end position="989"/>
    </location>
</feature>
<comment type="catalytic activity">
    <reaction evidence="7">
        <text>[glutamine synthetase]-O(4)-(5'-adenylyl)-L-tyrosine + phosphate = [glutamine synthetase]-L-tyrosine + ADP</text>
        <dbReference type="Rhea" id="RHEA:43716"/>
        <dbReference type="Rhea" id="RHEA-COMP:10660"/>
        <dbReference type="Rhea" id="RHEA-COMP:10661"/>
        <dbReference type="ChEBI" id="CHEBI:43474"/>
        <dbReference type="ChEBI" id="CHEBI:46858"/>
        <dbReference type="ChEBI" id="CHEBI:83624"/>
        <dbReference type="ChEBI" id="CHEBI:456216"/>
        <dbReference type="EC" id="2.7.7.89"/>
    </reaction>
</comment>
<evidence type="ECO:0000256" key="5">
    <source>
        <dbReference type="ARBA" id="ARBA00022842"/>
    </source>
</evidence>
<dbReference type="Pfam" id="PF08335">
    <property type="entry name" value="GlnD_UR_UTase"/>
    <property type="match status" value="2"/>
</dbReference>
<gene>
    <name evidence="7 10" type="primary">glnE</name>
    <name evidence="10" type="ORF">GCM10008174_31600</name>
</gene>
<name>A0A9W6JSC2_9HYPH</name>
<comment type="catalytic activity">
    <reaction evidence="7">
        <text>[glutamine synthetase]-L-tyrosine + ATP = [glutamine synthetase]-O(4)-(5'-adenylyl)-L-tyrosine + diphosphate</text>
        <dbReference type="Rhea" id="RHEA:18589"/>
        <dbReference type="Rhea" id="RHEA-COMP:10660"/>
        <dbReference type="Rhea" id="RHEA-COMP:10661"/>
        <dbReference type="ChEBI" id="CHEBI:30616"/>
        <dbReference type="ChEBI" id="CHEBI:33019"/>
        <dbReference type="ChEBI" id="CHEBI:46858"/>
        <dbReference type="ChEBI" id="CHEBI:83624"/>
        <dbReference type="EC" id="2.7.7.42"/>
    </reaction>
</comment>
<keyword evidence="5 7" id="KW-0460">Magnesium</keyword>
<evidence type="ECO:0000256" key="4">
    <source>
        <dbReference type="ARBA" id="ARBA00022840"/>
    </source>
</evidence>
<feature type="domain" description="PII-uridylyltransferase/Glutamine-synthetase adenylyltransferase" evidence="9">
    <location>
        <begin position="330"/>
        <end position="470"/>
    </location>
</feature>
<dbReference type="AlphaFoldDB" id="A0A9W6JSC2"/>
<dbReference type="GO" id="GO:0047388">
    <property type="term" value="F:[glutamine synthetase]-adenylyl-L-tyrosine phosphorylase activity"/>
    <property type="evidence" value="ECO:0007669"/>
    <property type="project" value="UniProtKB-EC"/>
</dbReference>
<comment type="similarity">
    <text evidence="7">Belongs to the GlnE family.</text>
</comment>
<dbReference type="SUPFAM" id="SSF81301">
    <property type="entry name" value="Nucleotidyltransferase"/>
    <property type="match status" value="2"/>
</dbReference>
<comment type="cofactor">
    <cofactor evidence="7">
        <name>Mg(2+)</name>
        <dbReference type="ChEBI" id="CHEBI:18420"/>
    </cofactor>
</comment>
<dbReference type="InterPro" id="IPR023057">
    <property type="entry name" value="GlnE"/>
</dbReference>
<keyword evidence="1 7" id="KW-0808">Transferase</keyword>
<dbReference type="EC" id="2.7.7.42" evidence="7"/>
<feature type="domain" description="PII-uridylyltransferase/Glutamine-synthetase adenylyltransferase" evidence="9">
    <location>
        <begin position="864"/>
        <end position="942"/>
    </location>
</feature>
<keyword evidence="11" id="KW-1185">Reference proteome</keyword>
<dbReference type="Gene3D" id="1.20.120.1510">
    <property type="match status" value="1"/>
</dbReference>
<keyword evidence="2 7" id="KW-0548">Nucleotidyltransferase</keyword>
<reference evidence="10" key="2">
    <citation type="submission" date="2023-01" db="EMBL/GenBank/DDBJ databases">
        <authorList>
            <person name="Sun Q."/>
            <person name="Evtushenko L."/>
        </authorList>
    </citation>
    <scope>NUCLEOTIDE SEQUENCE</scope>
    <source>
        <strain evidence="10">VKM B-2748</strain>
    </source>
</reference>
<dbReference type="SUPFAM" id="SSF81593">
    <property type="entry name" value="Nucleotidyltransferase substrate binding subunit/domain"/>
    <property type="match status" value="2"/>
</dbReference>
<evidence type="ECO:0000256" key="3">
    <source>
        <dbReference type="ARBA" id="ARBA00022741"/>
    </source>
</evidence>